<dbReference type="InterPro" id="IPR003661">
    <property type="entry name" value="HisK_dim/P_dom"/>
</dbReference>
<evidence type="ECO:0000259" key="15">
    <source>
        <dbReference type="PROSITE" id="PS50109"/>
    </source>
</evidence>
<evidence type="ECO:0000256" key="5">
    <source>
        <dbReference type="ARBA" id="ARBA00022679"/>
    </source>
</evidence>
<evidence type="ECO:0000256" key="8">
    <source>
        <dbReference type="ARBA" id="ARBA00022777"/>
    </source>
</evidence>
<keyword evidence="6 14" id="KW-0812">Transmembrane</keyword>
<dbReference type="SUPFAM" id="SSF55785">
    <property type="entry name" value="PYP-like sensor domain (PAS domain)"/>
    <property type="match status" value="2"/>
</dbReference>
<proteinExistence type="predicted"/>
<dbReference type="GO" id="GO:0005524">
    <property type="term" value="F:ATP binding"/>
    <property type="evidence" value="ECO:0007669"/>
    <property type="project" value="UniProtKB-KW"/>
</dbReference>
<feature type="transmembrane region" description="Helical" evidence="14">
    <location>
        <begin position="49"/>
        <end position="76"/>
    </location>
</feature>
<dbReference type="SMART" id="SM00091">
    <property type="entry name" value="PAS"/>
    <property type="match status" value="2"/>
</dbReference>
<evidence type="ECO:0000256" key="12">
    <source>
        <dbReference type="ARBA" id="ARBA00023136"/>
    </source>
</evidence>
<dbReference type="GO" id="GO:0007234">
    <property type="term" value="P:osmosensory signaling via phosphorelay pathway"/>
    <property type="evidence" value="ECO:0007669"/>
    <property type="project" value="TreeGrafter"/>
</dbReference>
<feature type="coiled-coil region" evidence="13">
    <location>
        <begin position="573"/>
        <end position="607"/>
    </location>
</feature>
<dbReference type="RefSeq" id="WP_366293398.1">
    <property type="nucleotide sequence ID" value="NZ_CP159992.1"/>
</dbReference>
<dbReference type="CDD" id="cd00130">
    <property type="entry name" value="PAS"/>
    <property type="match status" value="1"/>
</dbReference>
<comment type="catalytic activity">
    <reaction evidence="1">
        <text>ATP + protein L-histidine = ADP + protein N-phospho-L-histidine.</text>
        <dbReference type="EC" id="2.7.13.3"/>
    </reaction>
</comment>
<keyword evidence="8" id="KW-0418">Kinase</keyword>
<evidence type="ECO:0000256" key="1">
    <source>
        <dbReference type="ARBA" id="ARBA00000085"/>
    </source>
</evidence>
<dbReference type="Gene3D" id="3.30.450.20">
    <property type="entry name" value="PAS domain"/>
    <property type="match status" value="2"/>
</dbReference>
<dbReference type="InterPro" id="IPR036890">
    <property type="entry name" value="HATPase_C_sf"/>
</dbReference>
<dbReference type="InterPro" id="IPR003594">
    <property type="entry name" value="HATPase_dom"/>
</dbReference>
<dbReference type="EMBL" id="CP159992">
    <property type="protein sequence ID" value="XCP95423.1"/>
    <property type="molecule type" value="Genomic_DNA"/>
</dbReference>
<reference evidence="17" key="1">
    <citation type="submission" date="2024-05" db="EMBL/GenBank/DDBJ databases">
        <title>Draft genome assemblies of 36 bacteria isolated from hibernating arctic ground squirrels.</title>
        <authorList>
            <person name="McKee H."/>
            <person name="Mullen L."/>
            <person name="Drown D.M."/>
            <person name="Duddleston K.N."/>
        </authorList>
    </citation>
    <scope>NUCLEOTIDE SEQUENCE</scope>
    <source>
        <strain evidence="17">AN1007</strain>
    </source>
</reference>
<evidence type="ECO:0000256" key="11">
    <source>
        <dbReference type="ARBA" id="ARBA00023012"/>
    </source>
</evidence>
<evidence type="ECO:0000313" key="17">
    <source>
        <dbReference type="EMBL" id="XCP95423.1"/>
    </source>
</evidence>
<dbReference type="GO" id="GO:0000156">
    <property type="term" value="F:phosphorelay response regulator activity"/>
    <property type="evidence" value="ECO:0007669"/>
    <property type="project" value="TreeGrafter"/>
</dbReference>
<feature type="domain" description="PAS" evidence="16">
    <location>
        <begin position="604"/>
        <end position="641"/>
    </location>
</feature>
<evidence type="ECO:0000256" key="3">
    <source>
        <dbReference type="ARBA" id="ARBA00012438"/>
    </source>
</evidence>
<dbReference type="Pfam" id="PF13188">
    <property type="entry name" value="PAS_8"/>
    <property type="match status" value="1"/>
</dbReference>
<dbReference type="SUPFAM" id="SSF55874">
    <property type="entry name" value="ATPase domain of HSP90 chaperone/DNA topoisomerase II/histidine kinase"/>
    <property type="match status" value="1"/>
</dbReference>
<dbReference type="SMART" id="SM00387">
    <property type="entry name" value="HATPase_c"/>
    <property type="match status" value="1"/>
</dbReference>
<dbReference type="SUPFAM" id="SSF47384">
    <property type="entry name" value="Homodimeric domain of signal transducing histidine kinase"/>
    <property type="match status" value="1"/>
</dbReference>
<dbReference type="PROSITE" id="PS50112">
    <property type="entry name" value="PAS"/>
    <property type="match status" value="2"/>
</dbReference>
<dbReference type="EC" id="2.7.13.3" evidence="3"/>
<dbReference type="InterPro" id="IPR005467">
    <property type="entry name" value="His_kinase_dom"/>
</dbReference>
<dbReference type="InterPro" id="IPR050351">
    <property type="entry name" value="BphY/WalK/GraS-like"/>
</dbReference>
<name>A0AAU8NFN5_9BACL</name>
<dbReference type="SMART" id="SM00388">
    <property type="entry name" value="HisKA"/>
    <property type="match status" value="1"/>
</dbReference>
<organism evidence="17">
    <name type="scientific">Paenibacillus sp. AN1007</name>
    <dbReference type="NCBI Taxonomy" id="3151385"/>
    <lineage>
        <taxon>Bacteria</taxon>
        <taxon>Bacillati</taxon>
        <taxon>Bacillota</taxon>
        <taxon>Bacilli</taxon>
        <taxon>Bacillales</taxon>
        <taxon>Paenibacillaceae</taxon>
        <taxon>Paenibacillus</taxon>
    </lineage>
</organism>
<feature type="transmembrane region" description="Helical" evidence="14">
    <location>
        <begin position="118"/>
        <end position="140"/>
    </location>
</feature>
<keyword evidence="10 14" id="KW-1133">Transmembrane helix</keyword>
<dbReference type="PRINTS" id="PR00344">
    <property type="entry name" value="BCTRLSENSOR"/>
</dbReference>
<dbReference type="Pfam" id="PF00989">
    <property type="entry name" value="PAS"/>
    <property type="match status" value="1"/>
</dbReference>
<protein>
    <recommendedName>
        <fullName evidence="3">histidine kinase</fullName>
        <ecNumber evidence="3">2.7.13.3</ecNumber>
    </recommendedName>
</protein>
<feature type="transmembrane region" description="Helical" evidence="14">
    <location>
        <begin position="352"/>
        <end position="374"/>
    </location>
</feature>
<dbReference type="PROSITE" id="PS50109">
    <property type="entry name" value="HIS_KIN"/>
    <property type="match status" value="1"/>
</dbReference>
<feature type="transmembrane region" description="Helical" evidence="14">
    <location>
        <begin position="21"/>
        <end position="43"/>
    </location>
</feature>
<dbReference type="FunFam" id="1.10.287.130:FF:000001">
    <property type="entry name" value="Two-component sensor histidine kinase"/>
    <property type="match status" value="1"/>
</dbReference>
<dbReference type="PANTHER" id="PTHR42878">
    <property type="entry name" value="TWO-COMPONENT HISTIDINE KINASE"/>
    <property type="match status" value="1"/>
</dbReference>
<dbReference type="InterPro" id="IPR004358">
    <property type="entry name" value="Sig_transdc_His_kin-like_C"/>
</dbReference>
<accession>A0AAU8NFN5</accession>
<evidence type="ECO:0000256" key="2">
    <source>
        <dbReference type="ARBA" id="ARBA00004651"/>
    </source>
</evidence>
<dbReference type="AlphaFoldDB" id="A0AAU8NFN5"/>
<feature type="transmembrane region" description="Helical" evidence="14">
    <location>
        <begin position="147"/>
        <end position="168"/>
    </location>
</feature>
<dbReference type="InterPro" id="IPR000014">
    <property type="entry name" value="PAS"/>
</dbReference>
<evidence type="ECO:0000256" key="7">
    <source>
        <dbReference type="ARBA" id="ARBA00022741"/>
    </source>
</evidence>
<dbReference type="Pfam" id="PF00512">
    <property type="entry name" value="HisKA"/>
    <property type="match status" value="1"/>
</dbReference>
<evidence type="ECO:0000259" key="16">
    <source>
        <dbReference type="PROSITE" id="PS50112"/>
    </source>
</evidence>
<evidence type="ECO:0000256" key="10">
    <source>
        <dbReference type="ARBA" id="ARBA00022989"/>
    </source>
</evidence>
<dbReference type="InterPro" id="IPR036097">
    <property type="entry name" value="HisK_dim/P_sf"/>
</dbReference>
<evidence type="ECO:0000256" key="4">
    <source>
        <dbReference type="ARBA" id="ARBA00022553"/>
    </source>
</evidence>
<comment type="subcellular location">
    <subcellularLocation>
        <location evidence="2">Cell membrane</location>
        <topology evidence="2">Multi-pass membrane protein</topology>
    </subcellularLocation>
</comment>
<keyword evidence="9 17" id="KW-0067">ATP-binding</keyword>
<dbReference type="InterPro" id="IPR013767">
    <property type="entry name" value="PAS_fold"/>
</dbReference>
<feature type="transmembrane region" description="Helical" evidence="14">
    <location>
        <begin position="188"/>
        <end position="206"/>
    </location>
</feature>
<dbReference type="Gene3D" id="1.10.287.130">
    <property type="match status" value="1"/>
</dbReference>
<evidence type="ECO:0000256" key="14">
    <source>
        <dbReference type="SAM" id="Phobius"/>
    </source>
</evidence>
<keyword evidence="13" id="KW-0175">Coiled coil</keyword>
<dbReference type="PANTHER" id="PTHR42878:SF7">
    <property type="entry name" value="SENSOR HISTIDINE KINASE GLRK"/>
    <property type="match status" value="1"/>
</dbReference>
<dbReference type="Pfam" id="PF02518">
    <property type="entry name" value="HATPase_c"/>
    <property type="match status" value="1"/>
</dbReference>
<dbReference type="Gene3D" id="3.30.565.10">
    <property type="entry name" value="Histidine kinase-like ATPase, C-terminal domain"/>
    <property type="match status" value="1"/>
</dbReference>
<keyword evidence="7" id="KW-0547">Nucleotide-binding</keyword>
<keyword evidence="12 14" id="KW-0472">Membrane</keyword>
<dbReference type="GO" id="GO:0006355">
    <property type="term" value="P:regulation of DNA-templated transcription"/>
    <property type="evidence" value="ECO:0007669"/>
    <property type="project" value="InterPro"/>
</dbReference>
<dbReference type="FunFam" id="3.30.565.10:FF:000006">
    <property type="entry name" value="Sensor histidine kinase WalK"/>
    <property type="match status" value="1"/>
</dbReference>
<sequence>MYIVKAKKIMEWIALKLRVPWIGTLLLITLGSLSAIFPFTLFYGVQFMLISAAALVALRLYGAIYGFITLIGIHLIKIMIVGWEPLTAQIIAVRFIELFWMLGWLRRGKLGSLIKANAIFWIAMLIPVIAFGHLMMGLSIEQLKYEYMYMAVISMVNAMFAGIVVDFWYTTGGRQLGHSVTIPLKRIAFKYVVVFVIFVSLLLLSVDSRRQLQQMSEIIFYDLNHAANAVVQDLNEQYVNSDNLEITMKRYRHLLDVNVILLDRKDTVIAAGIDTLHRGEYLDINNFRLLKAGDSSILFSSDRISGSTHYSDVLHYWRQASFVYQADVAAGAPYRVLVQTDSDRYYSRIESIYLTTLQTLFFIIVTSMIVAAPLSNKVVSPLLRLTRMTGSLPRILFRNRQMEWPSSHVTEVQILIGNLRKMADVLLEQFEQIRLDKLTLEDRVIERTKELKNSEEVKRAIIDSSIDAIIAVDASGLIVEFNPEAERMFGLGREEVVLQKEASSLFQGASFQEIKEMLKENEYNEGRRYTTVEEISGVRREGSAFPIEYKIVEVQLGSHESLYNLFIKDITERTRAEEERVRHALALEKLNAELIREKVAIQEQRDISEQFIESVREGLVMSDRSGTITIVNRRIEEMFGLGNFLGESITDLAQAIDSMVLTDNFNLTEQTKAFLNGEQAFIETNFFFDNVEQSVFSLYMKQMDVPGKKHGFLLVFRDLTGEERLNRMKNELISVVSHELRTPVATIMGYVELMLMYDLPASQRKEFMETISSEGKRLSSLLDDVLDIQRLDNEGMTYHMTYVPLVDLVEGVAEQWNMKSSQRIYVHVFNGDLFAYADQNRIVQVLHNLIGNAVKYSPGAERIDVTLWEEEGALCIDVRDYGIGIAESEKELLFNKFYRVDNSDHRQIGGTGLGLYISRKIVEDHHGSLTFMSAPGKGSTFKVRLPKQDVVL</sequence>
<dbReference type="NCBIfam" id="TIGR00229">
    <property type="entry name" value="sensory_box"/>
    <property type="match status" value="1"/>
</dbReference>
<dbReference type="CDD" id="cd00082">
    <property type="entry name" value="HisKA"/>
    <property type="match status" value="1"/>
</dbReference>
<evidence type="ECO:0000256" key="13">
    <source>
        <dbReference type="SAM" id="Coils"/>
    </source>
</evidence>
<evidence type="ECO:0000256" key="6">
    <source>
        <dbReference type="ARBA" id="ARBA00022692"/>
    </source>
</evidence>
<keyword evidence="4" id="KW-0597">Phosphoprotein</keyword>
<feature type="transmembrane region" description="Helical" evidence="14">
    <location>
        <begin position="88"/>
        <end position="106"/>
    </location>
</feature>
<dbReference type="GO" id="GO:0030295">
    <property type="term" value="F:protein kinase activator activity"/>
    <property type="evidence" value="ECO:0007669"/>
    <property type="project" value="TreeGrafter"/>
</dbReference>
<feature type="domain" description="Histidine kinase" evidence="15">
    <location>
        <begin position="735"/>
        <end position="949"/>
    </location>
</feature>
<dbReference type="InterPro" id="IPR035965">
    <property type="entry name" value="PAS-like_dom_sf"/>
</dbReference>
<feature type="domain" description="PAS" evidence="16">
    <location>
        <begin position="454"/>
        <end position="525"/>
    </location>
</feature>
<gene>
    <name evidence="17" type="ORF">ABXS70_01340</name>
</gene>
<keyword evidence="11" id="KW-0902">Two-component regulatory system</keyword>
<evidence type="ECO:0000256" key="9">
    <source>
        <dbReference type="ARBA" id="ARBA00022840"/>
    </source>
</evidence>
<dbReference type="GO" id="GO:0005886">
    <property type="term" value="C:plasma membrane"/>
    <property type="evidence" value="ECO:0007669"/>
    <property type="project" value="UniProtKB-SubCell"/>
</dbReference>
<keyword evidence="5" id="KW-0808">Transferase</keyword>
<dbReference type="GO" id="GO:0000155">
    <property type="term" value="F:phosphorelay sensor kinase activity"/>
    <property type="evidence" value="ECO:0007669"/>
    <property type="project" value="InterPro"/>
</dbReference>